<dbReference type="Proteomes" id="UP000807469">
    <property type="component" value="Unassembled WGS sequence"/>
</dbReference>
<dbReference type="AlphaFoldDB" id="A0A9P5YMX8"/>
<comment type="caution">
    <text evidence="2">The sequence shown here is derived from an EMBL/GenBank/DDBJ whole genome shotgun (WGS) entry which is preliminary data.</text>
</comment>
<keyword evidence="1" id="KW-0732">Signal</keyword>
<dbReference type="EMBL" id="MU155623">
    <property type="protein sequence ID" value="KAF9471776.1"/>
    <property type="molecule type" value="Genomic_DNA"/>
</dbReference>
<organism evidence="2 3">
    <name type="scientific">Pholiota conissans</name>
    <dbReference type="NCBI Taxonomy" id="109636"/>
    <lineage>
        <taxon>Eukaryota</taxon>
        <taxon>Fungi</taxon>
        <taxon>Dikarya</taxon>
        <taxon>Basidiomycota</taxon>
        <taxon>Agaricomycotina</taxon>
        <taxon>Agaricomycetes</taxon>
        <taxon>Agaricomycetidae</taxon>
        <taxon>Agaricales</taxon>
        <taxon>Agaricineae</taxon>
        <taxon>Strophariaceae</taxon>
        <taxon>Pholiota</taxon>
    </lineage>
</organism>
<proteinExistence type="predicted"/>
<gene>
    <name evidence="2" type="ORF">BDN70DRAFT_887738</name>
</gene>
<evidence type="ECO:0000313" key="3">
    <source>
        <dbReference type="Proteomes" id="UP000807469"/>
    </source>
</evidence>
<feature type="signal peptide" evidence="1">
    <location>
        <begin position="1"/>
        <end position="20"/>
    </location>
</feature>
<accession>A0A9P5YMX8</accession>
<protein>
    <submittedName>
        <fullName evidence="2">Uncharacterized protein</fullName>
    </submittedName>
</protein>
<evidence type="ECO:0000256" key="1">
    <source>
        <dbReference type="SAM" id="SignalP"/>
    </source>
</evidence>
<reference evidence="2" key="1">
    <citation type="submission" date="2020-11" db="EMBL/GenBank/DDBJ databases">
        <authorList>
            <consortium name="DOE Joint Genome Institute"/>
            <person name="Ahrendt S."/>
            <person name="Riley R."/>
            <person name="Andreopoulos W."/>
            <person name="Labutti K."/>
            <person name="Pangilinan J."/>
            <person name="Ruiz-Duenas F.J."/>
            <person name="Barrasa J.M."/>
            <person name="Sanchez-Garcia M."/>
            <person name="Camarero S."/>
            <person name="Miyauchi S."/>
            <person name="Serrano A."/>
            <person name="Linde D."/>
            <person name="Babiker R."/>
            <person name="Drula E."/>
            <person name="Ayuso-Fernandez I."/>
            <person name="Pacheco R."/>
            <person name="Padilla G."/>
            <person name="Ferreira P."/>
            <person name="Barriuso J."/>
            <person name="Kellner H."/>
            <person name="Castanera R."/>
            <person name="Alfaro M."/>
            <person name="Ramirez L."/>
            <person name="Pisabarro A.G."/>
            <person name="Kuo A."/>
            <person name="Tritt A."/>
            <person name="Lipzen A."/>
            <person name="He G."/>
            <person name="Yan M."/>
            <person name="Ng V."/>
            <person name="Cullen D."/>
            <person name="Martin F."/>
            <person name="Rosso M.-N."/>
            <person name="Henrissat B."/>
            <person name="Hibbett D."/>
            <person name="Martinez A.T."/>
            <person name="Grigoriev I.V."/>
        </authorList>
    </citation>
    <scope>NUCLEOTIDE SEQUENCE</scope>
    <source>
        <strain evidence="2">CIRM-BRFM 674</strain>
    </source>
</reference>
<keyword evidence="3" id="KW-1185">Reference proteome</keyword>
<sequence>MKFATLATLFVAAFAPGMHALSLSNVVERAALDVFAPPVTSPNAGTVWTVGSTQEVTWDTSNAPVHITNGLGQIMLAKGGEITPVILASKFDILQGSISVVVPWVQNGTNYEIILFGDSGNISKDFTIDGSDSLF</sequence>
<evidence type="ECO:0000313" key="2">
    <source>
        <dbReference type="EMBL" id="KAF9471776.1"/>
    </source>
</evidence>
<feature type="chain" id="PRO_5040342230" evidence="1">
    <location>
        <begin position="21"/>
        <end position="135"/>
    </location>
</feature>
<name>A0A9P5YMX8_9AGAR</name>
<dbReference type="OrthoDB" id="2317741at2759"/>